<sequence>MAKTSEPNLQAENEKELEGIKWWSMRPKRSQALPKHSLFGTSLENVDREQLQNIQGKYIPVGYVRPQTERYPLPEHLREKISGRDFIESSRKEVLQQRHQLQEADQQLKFKSQQALAFSETLHQLSDAPQSQNRARPTWLSEKDLEHSRDINIVGLNQRGSYNRDKYGRRPPRHNYSLIGDVLAARMEMNVPKMNEDAAKLEAYNNGRSIVYGRRQQHQLPYDPVKDLHYTKDKPDRAKSLIDLPPNIRHMFGSRVCDSLLSDAEKVNRSLEQRKAKSGPPRPSKKYDVKSLAVDFDDNYESLGATTRYNVFPGLTSGHTISRTQQEFNDEVHLRRVPNPDEFRYQRDELSIWVEQDVLRARMQKRWKSYFESLPKAAVNWDRSATRPAQAPDKPKPKPKQKVKPKPQDKVQKGTEEEIIFVTPPLTPPPAQPDIVEMPSTFKRDDEFWSFFDQPIPR</sequence>
<dbReference type="Proteomes" id="UP000271974">
    <property type="component" value="Unassembled WGS sequence"/>
</dbReference>
<dbReference type="PANTHER" id="PTHR31702">
    <property type="entry name" value="TESTIS-EXPRESSED PROTEIN 33"/>
    <property type="match status" value="1"/>
</dbReference>
<dbReference type="STRING" id="188477.A0A3S1A1Y7"/>
<name>A0A3S1A1Y7_ELYCH</name>
<gene>
    <name evidence="2" type="ORF">EGW08_003758</name>
</gene>
<keyword evidence="3" id="KW-1185">Reference proteome</keyword>
<evidence type="ECO:0000313" key="2">
    <source>
        <dbReference type="EMBL" id="RUS88500.1"/>
    </source>
</evidence>
<protein>
    <submittedName>
        <fullName evidence="2">Uncharacterized protein</fullName>
    </submittedName>
</protein>
<dbReference type="OrthoDB" id="5977581at2759"/>
<feature type="region of interest" description="Disordered" evidence="1">
    <location>
        <begin position="381"/>
        <end position="437"/>
    </location>
</feature>
<reference evidence="2 3" key="1">
    <citation type="submission" date="2019-01" db="EMBL/GenBank/DDBJ databases">
        <title>A draft genome assembly of the solar-powered sea slug Elysia chlorotica.</title>
        <authorList>
            <person name="Cai H."/>
            <person name="Li Q."/>
            <person name="Fang X."/>
            <person name="Li J."/>
            <person name="Curtis N.E."/>
            <person name="Altenburger A."/>
            <person name="Shibata T."/>
            <person name="Feng M."/>
            <person name="Maeda T."/>
            <person name="Schwartz J.A."/>
            <person name="Shigenobu S."/>
            <person name="Lundholm N."/>
            <person name="Nishiyama T."/>
            <person name="Yang H."/>
            <person name="Hasebe M."/>
            <person name="Li S."/>
            <person name="Pierce S.K."/>
            <person name="Wang J."/>
        </authorList>
    </citation>
    <scope>NUCLEOTIDE SEQUENCE [LARGE SCALE GENOMIC DNA]</scope>
    <source>
        <strain evidence="2">EC2010</strain>
        <tissue evidence="2">Whole organism of an adult</tissue>
    </source>
</reference>
<dbReference type="EMBL" id="RQTK01000081">
    <property type="protein sequence ID" value="RUS88500.1"/>
    <property type="molecule type" value="Genomic_DNA"/>
</dbReference>
<feature type="compositionally biased region" description="Basic and acidic residues" evidence="1">
    <location>
        <begin position="406"/>
        <end position="416"/>
    </location>
</feature>
<organism evidence="2 3">
    <name type="scientific">Elysia chlorotica</name>
    <name type="common">Eastern emerald elysia</name>
    <name type="synonym">Sea slug</name>
    <dbReference type="NCBI Taxonomy" id="188477"/>
    <lineage>
        <taxon>Eukaryota</taxon>
        <taxon>Metazoa</taxon>
        <taxon>Spiralia</taxon>
        <taxon>Lophotrochozoa</taxon>
        <taxon>Mollusca</taxon>
        <taxon>Gastropoda</taxon>
        <taxon>Heterobranchia</taxon>
        <taxon>Euthyneura</taxon>
        <taxon>Panpulmonata</taxon>
        <taxon>Sacoglossa</taxon>
        <taxon>Placobranchoidea</taxon>
        <taxon>Plakobranchidae</taxon>
        <taxon>Elysia</taxon>
    </lineage>
</organism>
<comment type="caution">
    <text evidence="2">The sequence shown here is derived from an EMBL/GenBank/DDBJ whole genome shotgun (WGS) entry which is preliminary data.</text>
</comment>
<dbReference type="Pfam" id="PF15400">
    <property type="entry name" value="TEX33"/>
    <property type="match status" value="1"/>
</dbReference>
<dbReference type="AlphaFoldDB" id="A0A3S1A1Y7"/>
<dbReference type="InterPro" id="IPR029234">
    <property type="entry name" value="CIMIP4"/>
</dbReference>
<evidence type="ECO:0000313" key="3">
    <source>
        <dbReference type="Proteomes" id="UP000271974"/>
    </source>
</evidence>
<proteinExistence type="predicted"/>
<accession>A0A3S1A1Y7</accession>
<dbReference type="PANTHER" id="PTHR31702:SF2">
    <property type="entry name" value="TESTIS-EXPRESSED PROTEIN 33"/>
    <property type="match status" value="1"/>
</dbReference>
<evidence type="ECO:0000256" key="1">
    <source>
        <dbReference type="SAM" id="MobiDB-lite"/>
    </source>
</evidence>